<dbReference type="AlphaFoldDB" id="A0A1F5PHS2"/>
<sequence>MTREQLIRDFISGKDVLDVGSVGEDSSHSFWQFLRRHAKSLAGIDLRPSDQPGVVAGNMESYQFGRTFDVIVAGDVLIQTDNQGLLLDNAARHLQPDGLLILTLPNAKWPTVFLRPSPFQTGWHDRHTITRLLGRHGFEVVKLDFYPGNRDTMKTVRKSIGFRQSMFIVCRTKHGKESV</sequence>
<gene>
    <name evidence="1" type="ORF">A2722_03775</name>
</gene>
<reference evidence="1 2" key="1">
    <citation type="journal article" date="2016" name="Nat. Commun.">
        <title>Thousands of microbial genomes shed light on interconnected biogeochemical processes in an aquifer system.</title>
        <authorList>
            <person name="Anantharaman K."/>
            <person name="Brown C.T."/>
            <person name="Hug L.A."/>
            <person name="Sharon I."/>
            <person name="Castelle C.J."/>
            <person name="Probst A.J."/>
            <person name="Thomas B.C."/>
            <person name="Singh A."/>
            <person name="Wilkins M.J."/>
            <person name="Karaoz U."/>
            <person name="Brodie E.L."/>
            <person name="Williams K.H."/>
            <person name="Hubbard S.S."/>
            <person name="Banfield J.F."/>
        </authorList>
    </citation>
    <scope>NUCLEOTIDE SEQUENCE [LARGE SCALE GENOMIC DNA]</scope>
</reference>
<comment type="caution">
    <text evidence="1">The sequence shown here is derived from an EMBL/GenBank/DDBJ whole genome shotgun (WGS) entry which is preliminary data.</text>
</comment>
<accession>A0A1F5PHS2</accession>
<dbReference type="Proteomes" id="UP000178377">
    <property type="component" value="Unassembled WGS sequence"/>
</dbReference>
<dbReference type="CDD" id="cd02440">
    <property type="entry name" value="AdoMet_MTases"/>
    <property type="match status" value="1"/>
</dbReference>
<evidence type="ECO:0000313" key="1">
    <source>
        <dbReference type="EMBL" id="OGE89478.1"/>
    </source>
</evidence>
<dbReference type="Pfam" id="PF13489">
    <property type="entry name" value="Methyltransf_23"/>
    <property type="match status" value="1"/>
</dbReference>
<protein>
    <recommendedName>
        <fullName evidence="3">Methyltransferase type 11 domain-containing protein</fullName>
    </recommendedName>
</protein>
<proteinExistence type="predicted"/>
<evidence type="ECO:0000313" key="2">
    <source>
        <dbReference type="Proteomes" id="UP000178377"/>
    </source>
</evidence>
<evidence type="ECO:0008006" key="3">
    <source>
        <dbReference type="Google" id="ProtNLM"/>
    </source>
</evidence>
<organism evidence="1 2">
    <name type="scientific">Candidatus Doudnabacteria bacterium RIFCSPHIGHO2_01_FULL_50_11</name>
    <dbReference type="NCBI Taxonomy" id="1817828"/>
    <lineage>
        <taxon>Bacteria</taxon>
        <taxon>Candidatus Doudnaibacteriota</taxon>
    </lineage>
</organism>
<dbReference type="SUPFAM" id="SSF53335">
    <property type="entry name" value="S-adenosyl-L-methionine-dependent methyltransferases"/>
    <property type="match status" value="1"/>
</dbReference>
<dbReference type="InterPro" id="IPR029063">
    <property type="entry name" value="SAM-dependent_MTases_sf"/>
</dbReference>
<dbReference type="STRING" id="1817828.A2722_03775"/>
<dbReference type="Gene3D" id="3.40.50.150">
    <property type="entry name" value="Vaccinia Virus protein VP39"/>
    <property type="match status" value="1"/>
</dbReference>
<dbReference type="EMBL" id="MFEO01000020">
    <property type="protein sequence ID" value="OGE89478.1"/>
    <property type="molecule type" value="Genomic_DNA"/>
</dbReference>
<name>A0A1F5PHS2_9BACT</name>